<dbReference type="InterPro" id="IPR029044">
    <property type="entry name" value="Nucleotide-diphossugar_trans"/>
</dbReference>
<evidence type="ECO:0000259" key="1">
    <source>
        <dbReference type="Pfam" id="PF00535"/>
    </source>
</evidence>
<accession>A0A1M6NUA2</accession>
<reference evidence="3" key="1">
    <citation type="submission" date="2016-11" db="EMBL/GenBank/DDBJ databases">
        <authorList>
            <person name="Varghese N."/>
            <person name="Submissions S."/>
        </authorList>
    </citation>
    <scope>NUCLEOTIDE SEQUENCE [LARGE SCALE GENOMIC DNA]</scope>
    <source>
        <strain evidence="3">DSM 26134</strain>
    </source>
</reference>
<dbReference type="Proteomes" id="UP000184474">
    <property type="component" value="Unassembled WGS sequence"/>
</dbReference>
<evidence type="ECO:0000313" key="2">
    <source>
        <dbReference type="EMBL" id="SHJ99285.1"/>
    </source>
</evidence>
<sequence>MKIFISIIIVTYNSERFLAKCLKPLRGVPDVEVIVVDNNSTDKKYLESEDNDNIRILYLKDNLGFGRANNLGLNEKSTCATHIVFLNHDVFLRDEWLYVLKQKLMSDVNFGILSGPLLGYDIEQLRATGKYDSLGLGKTVYGKWFDIGQGETIENRVKKDIKVAGVCGALMVMKMSLVDDLKNDDELFDSNYFMYKEDIDLSIRVTNLGLDHLIEDKLWAYHCRGWNKDRKTVDKKWKIMSAKNELYMNYKFKNITVFYSLIKLIYVFSFE</sequence>
<dbReference type="PANTHER" id="PTHR43179">
    <property type="entry name" value="RHAMNOSYLTRANSFERASE WBBL"/>
    <property type="match status" value="1"/>
</dbReference>
<organism evidence="2 3">
    <name type="scientific">Reichenbachiella agariperforans</name>
    <dbReference type="NCBI Taxonomy" id="156994"/>
    <lineage>
        <taxon>Bacteria</taxon>
        <taxon>Pseudomonadati</taxon>
        <taxon>Bacteroidota</taxon>
        <taxon>Cytophagia</taxon>
        <taxon>Cytophagales</taxon>
        <taxon>Reichenbachiellaceae</taxon>
        <taxon>Reichenbachiella</taxon>
    </lineage>
</organism>
<proteinExistence type="predicted"/>
<name>A0A1M6NUA2_REIAG</name>
<feature type="domain" description="Glycosyltransferase 2-like" evidence="1">
    <location>
        <begin position="6"/>
        <end position="146"/>
    </location>
</feature>
<keyword evidence="3" id="KW-1185">Reference proteome</keyword>
<dbReference type="InterPro" id="IPR001173">
    <property type="entry name" value="Glyco_trans_2-like"/>
</dbReference>
<dbReference type="Gene3D" id="3.90.550.10">
    <property type="entry name" value="Spore Coat Polysaccharide Biosynthesis Protein SpsA, Chain A"/>
    <property type="match status" value="1"/>
</dbReference>
<dbReference type="PANTHER" id="PTHR43179:SF7">
    <property type="entry name" value="RHAMNOSYLTRANSFERASE WBBL"/>
    <property type="match status" value="1"/>
</dbReference>
<dbReference type="EMBL" id="FRAA01000002">
    <property type="protein sequence ID" value="SHJ99285.1"/>
    <property type="molecule type" value="Genomic_DNA"/>
</dbReference>
<dbReference type="RefSeq" id="WP_073121388.1">
    <property type="nucleotide sequence ID" value="NZ_FRAA01000002.1"/>
</dbReference>
<dbReference type="STRING" id="156994.SAMN04488028_102412"/>
<dbReference type="SUPFAM" id="SSF53448">
    <property type="entry name" value="Nucleotide-diphospho-sugar transferases"/>
    <property type="match status" value="1"/>
</dbReference>
<dbReference type="AlphaFoldDB" id="A0A1M6NUA2"/>
<dbReference type="Pfam" id="PF00535">
    <property type="entry name" value="Glycos_transf_2"/>
    <property type="match status" value="1"/>
</dbReference>
<keyword evidence="2" id="KW-0808">Transferase</keyword>
<evidence type="ECO:0000313" key="3">
    <source>
        <dbReference type="Proteomes" id="UP000184474"/>
    </source>
</evidence>
<dbReference type="GO" id="GO:0016740">
    <property type="term" value="F:transferase activity"/>
    <property type="evidence" value="ECO:0007669"/>
    <property type="project" value="UniProtKB-KW"/>
</dbReference>
<gene>
    <name evidence="2" type="ORF">SAMN04488028_102412</name>
</gene>
<protein>
    <submittedName>
        <fullName evidence="2">Glycosyltransferase, GT2 family</fullName>
    </submittedName>
</protein>